<dbReference type="GO" id="GO:0071949">
    <property type="term" value="F:FAD binding"/>
    <property type="evidence" value="ECO:0007669"/>
    <property type="project" value="InterPro"/>
</dbReference>
<protein>
    <recommendedName>
        <fullName evidence="6">FAD-binding domain-containing protein</fullName>
    </recommendedName>
</protein>
<reference evidence="7 8" key="1">
    <citation type="submission" date="2019-08" db="EMBL/GenBank/DDBJ databases">
        <title>The genome sequence of a newly discovered highly antifungal drug resistant Aspergillus species, Aspergillus tanneri NIH 1004.</title>
        <authorList>
            <person name="Mounaud S."/>
            <person name="Singh I."/>
            <person name="Joardar V."/>
            <person name="Pakala S."/>
            <person name="Pakala S."/>
            <person name="Venepally P."/>
            <person name="Chung J.K."/>
            <person name="Losada L."/>
            <person name="Nierman W.C."/>
        </authorList>
    </citation>
    <scope>NUCLEOTIDE SEQUENCE [LARGE SCALE GENOMIC DNA]</scope>
    <source>
        <strain evidence="7 8">NIH1004</strain>
    </source>
</reference>
<dbReference type="PRINTS" id="PR00420">
    <property type="entry name" value="RNGMNOXGNASE"/>
</dbReference>
<evidence type="ECO:0000256" key="5">
    <source>
        <dbReference type="ARBA" id="ARBA00023033"/>
    </source>
</evidence>
<dbReference type="AlphaFoldDB" id="A0A5M9MLT3"/>
<dbReference type="Proteomes" id="UP000324241">
    <property type="component" value="Unassembled WGS sequence"/>
</dbReference>
<dbReference type="GeneID" id="54326555"/>
<dbReference type="PANTHER" id="PTHR13789:SF314">
    <property type="entry name" value="FAD-BINDING DOMAIN-CONTAINING PROTEIN"/>
    <property type="match status" value="1"/>
</dbReference>
<evidence type="ECO:0000256" key="2">
    <source>
        <dbReference type="ARBA" id="ARBA00022630"/>
    </source>
</evidence>
<dbReference type="PANTHER" id="PTHR13789">
    <property type="entry name" value="MONOOXYGENASE"/>
    <property type="match status" value="1"/>
</dbReference>
<feature type="domain" description="FAD-binding" evidence="6">
    <location>
        <begin position="4"/>
        <end position="358"/>
    </location>
</feature>
<dbReference type="GO" id="GO:0004497">
    <property type="term" value="F:monooxygenase activity"/>
    <property type="evidence" value="ECO:0007669"/>
    <property type="project" value="UniProtKB-KW"/>
</dbReference>
<comment type="similarity">
    <text evidence="1">Belongs to the paxM FAD-dependent monooxygenase family.</text>
</comment>
<organism evidence="7 8">
    <name type="scientific">Aspergillus tanneri</name>
    <dbReference type="NCBI Taxonomy" id="1220188"/>
    <lineage>
        <taxon>Eukaryota</taxon>
        <taxon>Fungi</taxon>
        <taxon>Dikarya</taxon>
        <taxon>Ascomycota</taxon>
        <taxon>Pezizomycotina</taxon>
        <taxon>Eurotiomycetes</taxon>
        <taxon>Eurotiomycetidae</taxon>
        <taxon>Eurotiales</taxon>
        <taxon>Aspergillaceae</taxon>
        <taxon>Aspergillus</taxon>
        <taxon>Aspergillus subgen. Circumdati</taxon>
    </lineage>
</organism>
<dbReference type="InterPro" id="IPR002938">
    <property type="entry name" value="FAD-bd"/>
</dbReference>
<dbReference type="VEuPathDB" id="FungiDB:EYZ11_005667"/>
<evidence type="ECO:0000256" key="4">
    <source>
        <dbReference type="ARBA" id="ARBA00023002"/>
    </source>
</evidence>
<keyword evidence="3" id="KW-0274">FAD</keyword>
<dbReference type="Pfam" id="PF01494">
    <property type="entry name" value="FAD_binding_3"/>
    <property type="match status" value="1"/>
</dbReference>
<evidence type="ECO:0000259" key="6">
    <source>
        <dbReference type="Pfam" id="PF01494"/>
    </source>
</evidence>
<dbReference type="SUPFAM" id="SSF54373">
    <property type="entry name" value="FAD-linked reductases, C-terminal domain"/>
    <property type="match status" value="1"/>
</dbReference>
<dbReference type="EMBL" id="QUQM01000003">
    <property type="protein sequence ID" value="KAA8647971.1"/>
    <property type="molecule type" value="Genomic_DNA"/>
</dbReference>
<dbReference type="RefSeq" id="XP_033427332.1">
    <property type="nucleotide sequence ID" value="XM_033568526.1"/>
</dbReference>
<evidence type="ECO:0000256" key="3">
    <source>
        <dbReference type="ARBA" id="ARBA00022827"/>
    </source>
</evidence>
<dbReference type="InterPro" id="IPR050493">
    <property type="entry name" value="FAD-dep_Monooxygenase_BioMet"/>
</dbReference>
<name>A0A5M9MLT3_9EURO</name>
<gene>
    <name evidence="7" type="ORF">ATNIH1004_003853</name>
</gene>
<dbReference type="InterPro" id="IPR036188">
    <property type="entry name" value="FAD/NAD-bd_sf"/>
</dbReference>
<evidence type="ECO:0000256" key="1">
    <source>
        <dbReference type="ARBA" id="ARBA00007992"/>
    </source>
</evidence>
<dbReference type="OrthoDB" id="9993796at2759"/>
<accession>A0A5M9MLT3</accession>
<sequence>MPLQIIVVGAGIGGLCTAIALQQAGHSVKVFEKSQFKGEVGAALLLTPNGERVLSHLGFDLTMARADEMTCWEIVDGVTLQILDRTRLNDSRERYGAPLHTVHRADLHQELLRLASCPSERGGHLDIHLATRVVTAHVNGWVELDDGTRHEADLIVAADGLHSILRDMVIGDEYPQLSQPTPSGMSAFRFLIPTPLLQHDEHFQELVKVKGRGSTVFADTQHQTERHLVWYDCQNGQVQNFVGIHATRKEGEDDLKALMAAEFGHFHPSLVHIVQVAPSVTDWPLSIHEPLPVWHRGSIVLIGDAAHPMLPFGGQGANQAIEDAGALGALLTGVHSPAQLPRRLQLFEKVRRLRASRIQVLSKTRLGKEKAVEEELRQYADSPEMDIPTTFQERYQHDFAFDVFEKCRQVLAGGVHVE</sequence>
<evidence type="ECO:0000313" key="8">
    <source>
        <dbReference type="Proteomes" id="UP000324241"/>
    </source>
</evidence>
<keyword evidence="2" id="KW-0285">Flavoprotein</keyword>
<comment type="caution">
    <text evidence="7">The sequence shown here is derived from an EMBL/GenBank/DDBJ whole genome shotgun (WGS) entry which is preliminary data.</text>
</comment>
<keyword evidence="5" id="KW-0503">Monooxygenase</keyword>
<dbReference type="Gene3D" id="3.50.50.60">
    <property type="entry name" value="FAD/NAD(P)-binding domain"/>
    <property type="match status" value="1"/>
</dbReference>
<keyword evidence="4" id="KW-0560">Oxidoreductase</keyword>
<evidence type="ECO:0000313" key="7">
    <source>
        <dbReference type="EMBL" id="KAA8647971.1"/>
    </source>
</evidence>
<proteinExistence type="inferred from homology"/>
<dbReference type="SUPFAM" id="SSF51905">
    <property type="entry name" value="FAD/NAD(P)-binding domain"/>
    <property type="match status" value="1"/>
</dbReference>